<keyword evidence="5" id="KW-0067">ATP-binding</keyword>
<feature type="region of interest" description="Disordered" evidence="8">
    <location>
        <begin position="97"/>
        <end position="136"/>
    </location>
</feature>
<evidence type="ECO:0000256" key="2">
    <source>
        <dbReference type="ARBA" id="ARBA00022763"/>
    </source>
</evidence>
<evidence type="ECO:0000256" key="8">
    <source>
        <dbReference type="SAM" id="MobiDB-lite"/>
    </source>
</evidence>
<evidence type="ECO:0000259" key="9">
    <source>
        <dbReference type="Pfam" id="PF12705"/>
    </source>
</evidence>
<dbReference type="SUPFAM" id="SSF52980">
    <property type="entry name" value="Restriction endonuclease-like"/>
    <property type="match status" value="1"/>
</dbReference>
<dbReference type="EMBL" id="JAAAMV010000001">
    <property type="protein sequence ID" value="NBD22869.1"/>
    <property type="molecule type" value="Genomic_DNA"/>
</dbReference>
<evidence type="ECO:0000256" key="7">
    <source>
        <dbReference type="ARBA" id="ARBA00023204"/>
    </source>
</evidence>
<evidence type="ECO:0000313" key="11">
    <source>
        <dbReference type="Proteomes" id="UP000665561"/>
    </source>
</evidence>
<evidence type="ECO:0000256" key="6">
    <source>
        <dbReference type="ARBA" id="ARBA00023125"/>
    </source>
</evidence>
<reference evidence="10 11" key="1">
    <citation type="submission" date="2020-01" db="EMBL/GenBank/DDBJ databases">
        <title>Paenibacillus soybeanensis sp. nov. isolated from the nodules of soybean (Glycine max(L.) Merr).</title>
        <authorList>
            <person name="Wang H."/>
        </authorList>
    </citation>
    <scope>NUCLEOTIDE SEQUENCE [LARGE SCALE GENOMIC DNA]</scope>
    <source>
        <strain evidence="10 11">T1</strain>
    </source>
</reference>
<sequence length="332" mass="36232">MKRLHAEVGLDEDALMLPEAAGGNGSAGGADGQVALSQEEGSDSSPDQAADRVIGAVPDARSPLGFEREKTTLNGEHPSYSEDMAAGGTVEQVSFDFGELDPSEPSDAEHRVSEQRDARESARDALPHEEAAPARVPSGGEYTFRLRRPRFMEEASLTPAERGTVSHLVMQHIPLDGEGDVTEETVTRTISGLVERRMLTRQQADAVDVAGTASFFAQEIGRRLLAAPWIRRETPFSCTLPAGRVYPSLSTGVGAEPILIQGVIDCLFRDERGLVLLDYKTDRVRMGRWEEAAERHRFQLSLYAEAIASIIGRKVDECYVYFLDGGKAVKLF</sequence>
<feature type="region of interest" description="Disordered" evidence="8">
    <location>
        <begin position="1"/>
        <end position="82"/>
    </location>
</feature>
<accession>A0ABW9XJT3</accession>
<dbReference type="Proteomes" id="UP000665561">
    <property type="component" value="Unassembled WGS sequence"/>
</dbReference>
<dbReference type="InterPro" id="IPR011604">
    <property type="entry name" value="PDDEXK-like_dom_sf"/>
</dbReference>
<keyword evidence="6" id="KW-0238">DNA-binding</keyword>
<feature type="domain" description="PD-(D/E)XK endonuclease-like" evidence="9">
    <location>
        <begin position="142"/>
        <end position="310"/>
    </location>
</feature>
<keyword evidence="11" id="KW-1185">Reference proteome</keyword>
<evidence type="ECO:0000256" key="5">
    <source>
        <dbReference type="ARBA" id="ARBA00022840"/>
    </source>
</evidence>
<evidence type="ECO:0000313" key="10">
    <source>
        <dbReference type="EMBL" id="NBD22869.1"/>
    </source>
</evidence>
<keyword evidence="1" id="KW-0547">Nucleotide-binding</keyword>
<feature type="compositionally biased region" description="Basic and acidic residues" evidence="8">
    <location>
        <begin position="107"/>
        <end position="132"/>
    </location>
</feature>
<name>A0ABW9XJT3_9BACL</name>
<evidence type="ECO:0000256" key="4">
    <source>
        <dbReference type="ARBA" id="ARBA00022806"/>
    </source>
</evidence>
<organism evidence="10 11">
    <name type="scientific">Paenibacillus glycinis</name>
    <dbReference type="NCBI Taxonomy" id="2697035"/>
    <lineage>
        <taxon>Bacteria</taxon>
        <taxon>Bacillati</taxon>
        <taxon>Bacillota</taxon>
        <taxon>Bacilli</taxon>
        <taxon>Bacillales</taxon>
        <taxon>Paenibacillaceae</taxon>
        <taxon>Paenibacillus</taxon>
    </lineage>
</organism>
<keyword evidence="3" id="KW-0378">Hydrolase</keyword>
<keyword evidence="4" id="KW-0347">Helicase</keyword>
<evidence type="ECO:0000256" key="3">
    <source>
        <dbReference type="ARBA" id="ARBA00022801"/>
    </source>
</evidence>
<gene>
    <name evidence="10" type="ORF">GT019_03180</name>
</gene>
<evidence type="ECO:0000256" key="1">
    <source>
        <dbReference type="ARBA" id="ARBA00022741"/>
    </source>
</evidence>
<feature type="compositionally biased region" description="Gly residues" evidence="8">
    <location>
        <begin position="22"/>
        <end position="31"/>
    </location>
</feature>
<dbReference type="InterPro" id="IPR011335">
    <property type="entry name" value="Restrct_endonuc-II-like"/>
</dbReference>
<dbReference type="Pfam" id="PF12705">
    <property type="entry name" value="PDDEXK_1"/>
    <property type="match status" value="1"/>
</dbReference>
<protein>
    <recommendedName>
        <fullName evidence="9">PD-(D/E)XK endonuclease-like domain-containing protein</fullName>
    </recommendedName>
</protein>
<dbReference type="InterPro" id="IPR038726">
    <property type="entry name" value="PDDEXK_AddAB-type"/>
</dbReference>
<comment type="caution">
    <text evidence="10">The sequence shown here is derived from an EMBL/GenBank/DDBJ whole genome shotgun (WGS) entry which is preliminary data.</text>
</comment>
<keyword evidence="7" id="KW-0234">DNA repair</keyword>
<keyword evidence="2" id="KW-0227">DNA damage</keyword>
<proteinExistence type="predicted"/>
<dbReference type="Gene3D" id="3.90.320.10">
    <property type="match status" value="1"/>
</dbReference>